<organism evidence="2 3">
    <name type="scientific">Virgibacillus natechei</name>
    <dbReference type="NCBI Taxonomy" id="1216297"/>
    <lineage>
        <taxon>Bacteria</taxon>
        <taxon>Bacillati</taxon>
        <taxon>Bacillota</taxon>
        <taxon>Bacilli</taxon>
        <taxon>Bacillales</taxon>
        <taxon>Bacillaceae</taxon>
        <taxon>Virgibacillus</taxon>
    </lineage>
</organism>
<dbReference type="Proteomes" id="UP001519345">
    <property type="component" value="Unassembled WGS sequence"/>
</dbReference>
<feature type="region of interest" description="Disordered" evidence="1">
    <location>
        <begin position="1"/>
        <end position="23"/>
    </location>
</feature>
<gene>
    <name evidence="2" type="ORF">J2Z83_002741</name>
</gene>
<dbReference type="RefSeq" id="WP_209463722.1">
    <property type="nucleotide sequence ID" value="NZ_CP110224.1"/>
</dbReference>
<dbReference type="EMBL" id="JAGGKX010000015">
    <property type="protein sequence ID" value="MBP1970605.1"/>
    <property type="molecule type" value="Genomic_DNA"/>
</dbReference>
<comment type="caution">
    <text evidence="2">The sequence shown here is derived from an EMBL/GenBank/DDBJ whole genome shotgun (WGS) entry which is preliminary data.</text>
</comment>
<sequence length="93" mass="10747">MSEEIKVQPDAANRGITDMRSSTSAIPTTFAKEIEGENKLDMVREYNEIKQEYDDLLTQFENIFHQHLQASEEAVEKYQETDQHVANAIRSRS</sequence>
<dbReference type="InterPro" id="IPR046318">
    <property type="entry name" value="DUF5344"/>
</dbReference>
<evidence type="ECO:0000313" key="2">
    <source>
        <dbReference type="EMBL" id="MBP1970605.1"/>
    </source>
</evidence>
<dbReference type="Pfam" id="PF17279">
    <property type="entry name" value="DUF5344"/>
    <property type="match status" value="1"/>
</dbReference>
<reference evidence="2 3" key="1">
    <citation type="submission" date="2021-03" db="EMBL/GenBank/DDBJ databases">
        <title>Genomic Encyclopedia of Type Strains, Phase IV (KMG-IV): sequencing the most valuable type-strain genomes for metagenomic binning, comparative biology and taxonomic classification.</title>
        <authorList>
            <person name="Goeker M."/>
        </authorList>
    </citation>
    <scope>NUCLEOTIDE SEQUENCE [LARGE SCALE GENOMIC DNA]</scope>
    <source>
        <strain evidence="2 3">DSM 25609</strain>
    </source>
</reference>
<keyword evidence="3" id="KW-1185">Reference proteome</keyword>
<accession>A0ABS4II66</accession>
<evidence type="ECO:0000313" key="3">
    <source>
        <dbReference type="Proteomes" id="UP001519345"/>
    </source>
</evidence>
<name>A0ABS4II66_9BACI</name>
<evidence type="ECO:0000256" key="1">
    <source>
        <dbReference type="SAM" id="MobiDB-lite"/>
    </source>
</evidence>
<evidence type="ECO:0008006" key="4">
    <source>
        <dbReference type="Google" id="ProtNLM"/>
    </source>
</evidence>
<proteinExistence type="predicted"/>
<protein>
    <recommendedName>
        <fullName evidence="4">TIGR04197 family type VII secretion effector</fullName>
    </recommendedName>
</protein>